<evidence type="ECO:0000313" key="1">
    <source>
        <dbReference type="EMBL" id="AUD02769.1"/>
    </source>
</evidence>
<organism evidence="1 2">
    <name type="scientific">Spirosoma pollinicola</name>
    <dbReference type="NCBI Taxonomy" id="2057025"/>
    <lineage>
        <taxon>Bacteria</taxon>
        <taxon>Pseudomonadati</taxon>
        <taxon>Bacteroidota</taxon>
        <taxon>Cytophagia</taxon>
        <taxon>Cytophagales</taxon>
        <taxon>Cytophagaceae</taxon>
        <taxon>Spirosoma</taxon>
    </lineage>
</organism>
<reference evidence="1 2" key="1">
    <citation type="submission" date="2017-11" db="EMBL/GenBank/DDBJ databases">
        <title>Taxonomic description and genome sequences of Spirosoma HA7 sp. nov., isolated from pollen microhabitat of Corylus avellana.</title>
        <authorList>
            <person name="Ambika Manirajan B."/>
            <person name="Suarez C."/>
            <person name="Ratering S."/>
            <person name="Geissler-Plaum R."/>
            <person name="Cardinale M."/>
            <person name="Sylvia S."/>
        </authorList>
    </citation>
    <scope>NUCLEOTIDE SEQUENCE [LARGE SCALE GENOMIC DNA]</scope>
    <source>
        <strain evidence="1 2">HA7</strain>
    </source>
</reference>
<keyword evidence="2" id="KW-1185">Reference proteome</keyword>
<accession>A0A2K8YYV4</accession>
<name>A0A2K8YYV4_9BACT</name>
<protein>
    <submittedName>
        <fullName evidence="1">Uncharacterized protein</fullName>
    </submittedName>
</protein>
<proteinExistence type="predicted"/>
<dbReference type="OrthoDB" id="9987740at2"/>
<dbReference type="KEGG" id="spir:CWM47_13565"/>
<sequence length="126" mass="14284">MESLLGYILLENSAIQLLDAKGGPDELTAAHERVTKLVWKLKQIDPRNPTFIKAWNMLVDYGEKDLRAMLLYQATAAIREYSHAFSRLKVKINSAVSLLSIKEQVEPALSELTSVATSLWQERRVK</sequence>
<dbReference type="RefSeq" id="WP_100988485.1">
    <property type="nucleotide sequence ID" value="NZ_CP025096.1"/>
</dbReference>
<evidence type="ECO:0000313" key="2">
    <source>
        <dbReference type="Proteomes" id="UP000232883"/>
    </source>
</evidence>
<gene>
    <name evidence="1" type="ORF">CWM47_13565</name>
</gene>
<dbReference type="Proteomes" id="UP000232883">
    <property type="component" value="Chromosome"/>
</dbReference>
<dbReference type="EMBL" id="CP025096">
    <property type="protein sequence ID" value="AUD02769.1"/>
    <property type="molecule type" value="Genomic_DNA"/>
</dbReference>
<dbReference type="AlphaFoldDB" id="A0A2K8YYV4"/>